<reference evidence="11 12" key="1">
    <citation type="submission" date="2018-11" db="EMBL/GenBank/DDBJ databases">
        <title>Genomes From Bacteria Associated with the Canine Oral Cavity: a Test Case for Automated Genome-Based Taxonomic Assignment.</title>
        <authorList>
            <person name="Coil D.A."/>
            <person name="Jospin G."/>
            <person name="Darling A.E."/>
            <person name="Wallis C."/>
            <person name="Davis I.J."/>
            <person name="Harris S."/>
            <person name="Eisen J.A."/>
            <person name="Holcombe L.J."/>
            <person name="O'Flynn C."/>
        </authorList>
    </citation>
    <scope>NUCLEOTIDE SEQUENCE [LARGE SCALE GENOMIC DNA]</scope>
    <source>
        <strain evidence="11 12">COT-280</strain>
    </source>
</reference>
<dbReference type="InterPro" id="IPR007655">
    <property type="entry name" value="Slam_C"/>
</dbReference>
<dbReference type="Pfam" id="PF04575">
    <property type="entry name" value="SlipAM"/>
    <property type="match status" value="1"/>
</dbReference>
<sequence>MLRSNWLHIIFLCACWQAHAQTPSDSVWDNQRLQQQPELLEQLLIDAMDGSDAKLLASLNEAYAQLPQADELLKMRAQAVLLRLNGRLDEAEALYRRLPHNHPNHLRDRLDEAAVLFENGKTLEADAAFAALAEETLPAAVHANIARFRHAIAHRQQWQWGFALQPVYNDNINNSPPPHCLNGVYCTRTTAQSAYGGSYAIQLAKTQPLRGKHNLAVQLQHDGTFYFGQNGYNEASARAALGWQYRDARHEWSLLPFYQIRLEGAESFSGNRAARALPYAHRHTLGTRLAWAYRPDRHSLFRIQLEAQRHRYRDAAYAHRQDGNQWSSAASFAKQITPQASLSAAYRYELFHPKHQHIGAFENNAAFQFHGLSGAWSQHWQGTGTDTRLSAHYGIRQYRGIAAFGTQAQRNREYGAGIAVSQQQLQWRGWQPVLFYQHSRIRSNMPWAQRRKRSFGIGLEAGF</sequence>
<gene>
    <name evidence="11" type="ORF">EII21_04530</name>
</gene>
<evidence type="ECO:0000259" key="10">
    <source>
        <dbReference type="Pfam" id="PF24575"/>
    </source>
</evidence>
<dbReference type="OrthoDB" id="8601272at2"/>
<protein>
    <submittedName>
        <fullName evidence="11">DUF560 domain-containing protein</fullName>
    </submittedName>
</protein>
<dbReference type="SUPFAM" id="SSF48452">
    <property type="entry name" value="TPR-like"/>
    <property type="match status" value="1"/>
</dbReference>
<feature type="signal peptide" evidence="8">
    <location>
        <begin position="1"/>
        <end position="20"/>
    </location>
</feature>
<accession>A0A3P2A5A3</accession>
<dbReference type="InterPro" id="IPR057556">
    <property type="entry name" value="TPR_Slam"/>
</dbReference>
<keyword evidence="6" id="KW-0998">Cell outer membrane</keyword>
<dbReference type="STRING" id="1121352.GCA_000620925_01675"/>
<proteinExistence type="inferred from homology"/>
<keyword evidence="4 8" id="KW-0732">Signal</keyword>
<evidence type="ECO:0000259" key="9">
    <source>
        <dbReference type="Pfam" id="PF04575"/>
    </source>
</evidence>
<organism evidence="11 12">
    <name type="scientific">Conchiformibius steedae</name>
    <dbReference type="NCBI Taxonomy" id="153493"/>
    <lineage>
        <taxon>Bacteria</taxon>
        <taxon>Pseudomonadati</taxon>
        <taxon>Pseudomonadota</taxon>
        <taxon>Betaproteobacteria</taxon>
        <taxon>Neisseriales</taxon>
        <taxon>Neisseriaceae</taxon>
        <taxon>Conchiformibius</taxon>
    </lineage>
</organism>
<dbReference type="InterPro" id="IPR011990">
    <property type="entry name" value="TPR-like_helical_dom_sf"/>
</dbReference>
<evidence type="ECO:0000313" key="11">
    <source>
        <dbReference type="EMBL" id="RRD90549.1"/>
    </source>
</evidence>
<comment type="caution">
    <text evidence="11">The sequence shown here is derived from an EMBL/GenBank/DDBJ whole genome shotgun (WGS) entry which is preliminary data.</text>
</comment>
<name>A0A3P2A5A3_9NEIS</name>
<evidence type="ECO:0000256" key="2">
    <source>
        <dbReference type="ARBA" id="ARBA00022452"/>
    </source>
</evidence>
<comment type="subcellular location">
    <subcellularLocation>
        <location evidence="1">Cell outer membrane</location>
        <topology evidence="1">Multi-pass membrane protein</topology>
    </subcellularLocation>
</comment>
<dbReference type="EMBL" id="RQYC01000005">
    <property type="protein sequence ID" value="RRD90549.1"/>
    <property type="molecule type" value="Genomic_DNA"/>
</dbReference>
<feature type="domain" description="Surface lipoprotein assembly modifier N-terminal TPR repeats region" evidence="10">
    <location>
        <begin position="29"/>
        <end position="128"/>
    </location>
</feature>
<feature type="domain" description="Surface lipoprotein assembly modifier C-terminal" evidence="9">
    <location>
        <begin position="158"/>
        <end position="461"/>
    </location>
</feature>
<dbReference type="GO" id="GO:0009279">
    <property type="term" value="C:cell outer membrane"/>
    <property type="evidence" value="ECO:0007669"/>
    <property type="project" value="UniProtKB-SubCell"/>
</dbReference>
<evidence type="ECO:0000313" key="12">
    <source>
        <dbReference type="Proteomes" id="UP000269923"/>
    </source>
</evidence>
<comment type="similarity">
    <text evidence="7">Belongs to the Slam family.</text>
</comment>
<dbReference type="PROSITE" id="PS51257">
    <property type="entry name" value="PROKAR_LIPOPROTEIN"/>
    <property type="match status" value="1"/>
</dbReference>
<dbReference type="RefSeq" id="WP_124794435.1">
    <property type="nucleotide sequence ID" value="NZ_RQYC01000005.1"/>
</dbReference>
<evidence type="ECO:0000256" key="3">
    <source>
        <dbReference type="ARBA" id="ARBA00022692"/>
    </source>
</evidence>
<dbReference type="AlphaFoldDB" id="A0A3P2A5A3"/>
<evidence type="ECO:0000256" key="6">
    <source>
        <dbReference type="ARBA" id="ARBA00023237"/>
    </source>
</evidence>
<evidence type="ECO:0000256" key="8">
    <source>
        <dbReference type="SAM" id="SignalP"/>
    </source>
</evidence>
<feature type="chain" id="PRO_5018006614" evidence="8">
    <location>
        <begin position="21"/>
        <end position="463"/>
    </location>
</feature>
<keyword evidence="2" id="KW-1134">Transmembrane beta strand</keyword>
<keyword evidence="12" id="KW-1185">Reference proteome</keyword>
<dbReference type="Proteomes" id="UP000269923">
    <property type="component" value="Unassembled WGS sequence"/>
</dbReference>
<dbReference type="Pfam" id="PF24575">
    <property type="entry name" value="TPR_Slam"/>
    <property type="match status" value="1"/>
</dbReference>
<dbReference type="Gene3D" id="1.25.40.10">
    <property type="entry name" value="Tetratricopeptide repeat domain"/>
    <property type="match status" value="1"/>
</dbReference>
<evidence type="ECO:0000256" key="7">
    <source>
        <dbReference type="ARBA" id="ARBA00023609"/>
    </source>
</evidence>
<keyword evidence="3" id="KW-0812">Transmembrane</keyword>
<keyword evidence="5" id="KW-0472">Membrane</keyword>
<evidence type="ECO:0000256" key="1">
    <source>
        <dbReference type="ARBA" id="ARBA00004571"/>
    </source>
</evidence>
<evidence type="ECO:0000256" key="4">
    <source>
        <dbReference type="ARBA" id="ARBA00022729"/>
    </source>
</evidence>
<evidence type="ECO:0000256" key="5">
    <source>
        <dbReference type="ARBA" id="ARBA00023136"/>
    </source>
</evidence>